<dbReference type="InterPro" id="IPR050638">
    <property type="entry name" value="AA-Vitamin_Transporters"/>
</dbReference>
<evidence type="ECO:0000256" key="4">
    <source>
        <dbReference type="ARBA" id="ARBA00023136"/>
    </source>
</evidence>
<feature type="compositionally biased region" description="Basic and acidic residues" evidence="5">
    <location>
        <begin position="323"/>
        <end position="335"/>
    </location>
</feature>
<feature type="transmembrane region" description="Helical" evidence="6">
    <location>
        <begin position="45"/>
        <end position="65"/>
    </location>
</feature>
<dbReference type="InterPro" id="IPR037185">
    <property type="entry name" value="EmrE-like"/>
</dbReference>
<dbReference type="Gene3D" id="1.10.3730.20">
    <property type="match status" value="1"/>
</dbReference>
<dbReference type="GO" id="GO:0016020">
    <property type="term" value="C:membrane"/>
    <property type="evidence" value="ECO:0007669"/>
    <property type="project" value="UniProtKB-SubCell"/>
</dbReference>
<feature type="transmembrane region" description="Helical" evidence="6">
    <location>
        <begin position="111"/>
        <end position="132"/>
    </location>
</feature>
<comment type="subcellular location">
    <subcellularLocation>
        <location evidence="1">Membrane</location>
        <topology evidence="1">Multi-pass membrane protein</topology>
    </subcellularLocation>
</comment>
<accession>A0A8I1MZF7</accession>
<feature type="transmembrane region" description="Helical" evidence="6">
    <location>
        <begin position="225"/>
        <end position="248"/>
    </location>
</feature>
<feature type="domain" description="EamA" evidence="7">
    <location>
        <begin position="172"/>
        <end position="298"/>
    </location>
</feature>
<name>A0A8I1MZF7_THIA3</name>
<feature type="transmembrane region" description="Helical" evidence="6">
    <location>
        <begin position="168"/>
        <end position="184"/>
    </location>
</feature>
<feature type="transmembrane region" description="Helical" evidence="6">
    <location>
        <begin position="196"/>
        <end position="219"/>
    </location>
</feature>
<evidence type="ECO:0000256" key="6">
    <source>
        <dbReference type="SAM" id="Phobius"/>
    </source>
</evidence>
<reference evidence="8" key="1">
    <citation type="submission" date="2021-02" db="EMBL/GenBank/DDBJ databases">
        <title>Thiocyanate and organic carbon inputs drive convergent selection for specific autotrophic Afipia and Thiobacillus strains within complex microbiomes.</title>
        <authorList>
            <person name="Huddy R.J."/>
            <person name="Sachdeva R."/>
            <person name="Kadzinga F."/>
            <person name="Kantor R.S."/>
            <person name="Harrison S.T.L."/>
            <person name="Banfield J.F."/>
        </authorList>
    </citation>
    <scope>NUCLEOTIDE SEQUENCE</scope>
    <source>
        <strain evidence="8">SCN18_13_7_16_R3_B_64_19</strain>
    </source>
</reference>
<sequence length="370" mass="38928">MPSSLTPPSQNASLHQGITLALAAALLFGASTPLAKLLLADASPWLLAALLYLGSGIGLAAWRALRAVRSGEAATSHLQAGEWPWLAAAICSGGVGAPVLLMFGLSRMPAAGASLLLNLESVLTALLAWFVFRENFDRRIALGMGAIVLGSVVLNWPGQGVRLDWSSLWPGLAVIGACLGWALDNNFTRKVALADASFVAMSKGLIAGAVNLLLALLVGAQWPTWPIVLAAGALGFASYGVSLVLFVLALRHLGTARTGAYFAVAPFFGAALAVLLLGEALTLGLVLAGGLMALGVWLHVSERHAHAHDHEAMHHSHRHVHGGPKDDGHHDHVHEPPVPVGTQHSHPHDHAPLRHTHAHFPDAHHRHRHG</sequence>
<feature type="transmembrane region" description="Helical" evidence="6">
    <location>
        <begin position="85"/>
        <end position="105"/>
    </location>
</feature>
<dbReference type="AlphaFoldDB" id="A0A8I1MZF7"/>
<dbReference type="InterPro" id="IPR000620">
    <property type="entry name" value="EamA_dom"/>
</dbReference>
<keyword evidence="4 6" id="KW-0472">Membrane</keyword>
<dbReference type="Proteomes" id="UP000664800">
    <property type="component" value="Unassembled WGS sequence"/>
</dbReference>
<dbReference type="EMBL" id="JAFKMR010000024">
    <property type="protein sequence ID" value="MBN8745108.1"/>
    <property type="molecule type" value="Genomic_DNA"/>
</dbReference>
<evidence type="ECO:0000256" key="3">
    <source>
        <dbReference type="ARBA" id="ARBA00022989"/>
    </source>
</evidence>
<feature type="transmembrane region" description="Helical" evidence="6">
    <location>
        <begin position="283"/>
        <end position="300"/>
    </location>
</feature>
<feature type="transmembrane region" description="Helical" evidence="6">
    <location>
        <begin position="260"/>
        <end position="277"/>
    </location>
</feature>
<gene>
    <name evidence="8" type="ORF">J0I24_12495</name>
</gene>
<comment type="caution">
    <text evidence="8">The sequence shown here is derived from an EMBL/GenBank/DDBJ whole genome shotgun (WGS) entry which is preliminary data.</text>
</comment>
<evidence type="ECO:0000313" key="8">
    <source>
        <dbReference type="EMBL" id="MBN8745108.1"/>
    </source>
</evidence>
<dbReference type="SUPFAM" id="SSF103481">
    <property type="entry name" value="Multidrug resistance efflux transporter EmrE"/>
    <property type="match status" value="2"/>
</dbReference>
<feature type="transmembrane region" description="Helical" evidence="6">
    <location>
        <begin position="139"/>
        <end position="156"/>
    </location>
</feature>
<evidence type="ECO:0000259" key="7">
    <source>
        <dbReference type="Pfam" id="PF00892"/>
    </source>
</evidence>
<evidence type="ECO:0000256" key="2">
    <source>
        <dbReference type="ARBA" id="ARBA00022692"/>
    </source>
</evidence>
<dbReference type="Pfam" id="PF00892">
    <property type="entry name" value="EamA"/>
    <property type="match status" value="2"/>
</dbReference>
<evidence type="ECO:0000256" key="1">
    <source>
        <dbReference type="ARBA" id="ARBA00004141"/>
    </source>
</evidence>
<proteinExistence type="predicted"/>
<dbReference type="PANTHER" id="PTHR32322:SF9">
    <property type="entry name" value="AMINO-ACID METABOLITE EFFLUX PUMP-RELATED"/>
    <property type="match status" value="1"/>
</dbReference>
<keyword evidence="3 6" id="KW-1133">Transmembrane helix</keyword>
<evidence type="ECO:0000313" key="9">
    <source>
        <dbReference type="Proteomes" id="UP000664800"/>
    </source>
</evidence>
<protein>
    <submittedName>
        <fullName evidence="8">EamA family transporter</fullName>
    </submittedName>
</protein>
<evidence type="ECO:0000256" key="5">
    <source>
        <dbReference type="SAM" id="MobiDB-lite"/>
    </source>
</evidence>
<keyword evidence="2 6" id="KW-0812">Transmembrane</keyword>
<dbReference type="RefSeq" id="WP_276731460.1">
    <property type="nucleotide sequence ID" value="NZ_JAFKMR010000024.1"/>
</dbReference>
<dbReference type="PANTHER" id="PTHR32322">
    <property type="entry name" value="INNER MEMBRANE TRANSPORTER"/>
    <property type="match status" value="1"/>
</dbReference>
<feature type="domain" description="EamA" evidence="7">
    <location>
        <begin position="17"/>
        <end position="155"/>
    </location>
</feature>
<feature type="region of interest" description="Disordered" evidence="5">
    <location>
        <begin position="308"/>
        <end position="355"/>
    </location>
</feature>
<organism evidence="8 9">
    <name type="scientific">Thiomonas arsenitoxydans (strain DSM 22701 / CIP 110005 / 3As)</name>
    <dbReference type="NCBI Taxonomy" id="426114"/>
    <lineage>
        <taxon>Bacteria</taxon>
        <taxon>Pseudomonadati</taxon>
        <taxon>Pseudomonadota</taxon>
        <taxon>Betaproteobacteria</taxon>
        <taxon>Burkholderiales</taxon>
        <taxon>Thiomonas</taxon>
    </lineage>
</organism>